<name>A8YN24_MICA7</name>
<dbReference type="AlphaFoldDB" id="A8YN24"/>
<organism evidence="1">
    <name type="scientific">Microcystis aeruginosa (strain PCC 7806)</name>
    <dbReference type="NCBI Taxonomy" id="267872"/>
    <lineage>
        <taxon>Bacteria</taxon>
        <taxon>Bacillati</taxon>
        <taxon>Cyanobacteriota</taxon>
        <taxon>Cyanophyceae</taxon>
        <taxon>Oscillatoriophycideae</taxon>
        <taxon>Chroococcales</taxon>
        <taxon>Microcystaceae</taxon>
        <taxon>Microcystis</taxon>
    </lineage>
</organism>
<evidence type="ECO:0000313" key="1">
    <source>
        <dbReference type="EMBL" id="CAO88368.1"/>
    </source>
</evidence>
<protein>
    <submittedName>
        <fullName evidence="1">Uncharacterized protein</fullName>
    </submittedName>
</protein>
<accession>A8YN24</accession>
<gene>
    <name evidence="1" type="ORF">IPF_6042</name>
</gene>
<dbReference type="EMBL" id="AM778958">
    <property type="protein sequence ID" value="CAO88368.1"/>
    <property type="molecule type" value="Genomic_DNA"/>
</dbReference>
<proteinExistence type="predicted"/>
<sequence length="60" mass="6691">MIIFAYGIVKCLSGNTFSAILTDILSVYTSFSHRNQKSQASLARLRAIAFYLLVFNNADD</sequence>
<reference evidence="1" key="1">
    <citation type="submission" date="2007-08" db="EMBL/GenBank/DDBJ databases">
        <authorList>
            <person name="Frangeul L."/>
        </authorList>
    </citation>
    <scope>NUCLEOTIDE SEQUENCE</scope>
    <source>
        <strain evidence="1">PCC 7806</strain>
    </source>
</reference>